<dbReference type="Proteomes" id="UP001165065">
    <property type="component" value="Unassembled WGS sequence"/>
</dbReference>
<keyword evidence="3" id="KW-0813">Transport</keyword>
<evidence type="ECO:0000256" key="10">
    <source>
        <dbReference type="PROSITE-ProRule" id="PRU00282"/>
    </source>
</evidence>
<gene>
    <name evidence="13" type="ORF">TrCOL_g8580</name>
</gene>
<keyword evidence="4 10" id="KW-0812">Transmembrane</keyword>
<dbReference type="PANTHER" id="PTHR45671:SF12">
    <property type="entry name" value="MITOCHONDRIAL PHOSPHATE CARRIER PROTEIN"/>
    <property type="match status" value="1"/>
</dbReference>
<dbReference type="InterPro" id="IPR018108">
    <property type="entry name" value="MCP_transmembrane"/>
</dbReference>
<keyword evidence="14" id="KW-1185">Reference proteome</keyword>
<evidence type="ECO:0000256" key="3">
    <source>
        <dbReference type="ARBA" id="ARBA00022448"/>
    </source>
</evidence>
<evidence type="ECO:0000256" key="7">
    <source>
        <dbReference type="ARBA" id="ARBA00022989"/>
    </source>
</evidence>
<dbReference type="AlphaFoldDB" id="A0A9W7G9V2"/>
<evidence type="ECO:0000256" key="5">
    <source>
        <dbReference type="ARBA" id="ARBA00022737"/>
    </source>
</evidence>
<evidence type="ECO:0000256" key="6">
    <source>
        <dbReference type="ARBA" id="ARBA00022792"/>
    </source>
</evidence>
<organism evidence="13 14">
    <name type="scientific">Triparma columacea</name>
    <dbReference type="NCBI Taxonomy" id="722753"/>
    <lineage>
        <taxon>Eukaryota</taxon>
        <taxon>Sar</taxon>
        <taxon>Stramenopiles</taxon>
        <taxon>Ochrophyta</taxon>
        <taxon>Bolidophyceae</taxon>
        <taxon>Parmales</taxon>
        <taxon>Triparmaceae</taxon>
        <taxon>Triparma</taxon>
    </lineage>
</organism>
<feature type="repeat" description="Solcar" evidence="10">
    <location>
        <begin position="649"/>
        <end position="736"/>
    </location>
</feature>
<proteinExistence type="inferred from homology"/>
<feature type="compositionally biased region" description="Pro residues" evidence="11">
    <location>
        <begin position="422"/>
        <end position="447"/>
    </location>
</feature>
<comment type="similarity">
    <text evidence="2">Belongs to the mitochondrial carrier (TC 2.A.29) family.</text>
</comment>
<dbReference type="InterPro" id="IPR044677">
    <property type="entry name" value="SLC25A3/Pic2/Mir1-like"/>
</dbReference>
<keyword evidence="5" id="KW-0677">Repeat</keyword>
<dbReference type="GO" id="GO:0005743">
    <property type="term" value="C:mitochondrial inner membrane"/>
    <property type="evidence" value="ECO:0007669"/>
    <property type="project" value="UniProtKB-SubCell"/>
</dbReference>
<dbReference type="OrthoDB" id="427452at2759"/>
<dbReference type="GO" id="GO:0005315">
    <property type="term" value="F:phosphate transmembrane transporter activity"/>
    <property type="evidence" value="ECO:0007669"/>
    <property type="project" value="InterPro"/>
</dbReference>
<evidence type="ECO:0000313" key="13">
    <source>
        <dbReference type="EMBL" id="GMI37786.1"/>
    </source>
</evidence>
<reference evidence="14" key="1">
    <citation type="journal article" date="2023" name="Commun. Biol.">
        <title>Genome analysis of Parmales, the sister group of diatoms, reveals the evolutionary specialization of diatoms from phago-mixotrophs to photoautotrophs.</title>
        <authorList>
            <person name="Ban H."/>
            <person name="Sato S."/>
            <person name="Yoshikawa S."/>
            <person name="Yamada K."/>
            <person name="Nakamura Y."/>
            <person name="Ichinomiya M."/>
            <person name="Sato N."/>
            <person name="Blanc-Mathieu R."/>
            <person name="Endo H."/>
            <person name="Kuwata A."/>
            <person name="Ogata H."/>
        </authorList>
    </citation>
    <scope>NUCLEOTIDE SEQUENCE [LARGE SCALE GENOMIC DNA]</scope>
</reference>
<keyword evidence="8" id="KW-0496">Mitochondrion</keyword>
<evidence type="ECO:0000256" key="9">
    <source>
        <dbReference type="ARBA" id="ARBA00023136"/>
    </source>
</evidence>
<evidence type="ECO:0000256" key="2">
    <source>
        <dbReference type="ARBA" id="ARBA00006375"/>
    </source>
</evidence>
<dbReference type="GO" id="GO:1990547">
    <property type="term" value="P:mitochondrial phosphate ion transmembrane transport"/>
    <property type="evidence" value="ECO:0007669"/>
    <property type="project" value="InterPro"/>
</dbReference>
<keyword evidence="6" id="KW-0999">Mitochondrion inner membrane</keyword>
<accession>A0A9W7G9V2</accession>
<dbReference type="PROSITE" id="PS50920">
    <property type="entry name" value="SOLCAR"/>
    <property type="match status" value="1"/>
</dbReference>
<dbReference type="SUPFAM" id="SSF103506">
    <property type="entry name" value="Mitochondrial carrier"/>
    <property type="match status" value="1"/>
</dbReference>
<evidence type="ECO:0000256" key="1">
    <source>
        <dbReference type="ARBA" id="ARBA00004448"/>
    </source>
</evidence>
<feature type="region of interest" description="Disordered" evidence="11">
    <location>
        <begin position="415"/>
        <end position="448"/>
    </location>
</feature>
<evidence type="ECO:0000256" key="11">
    <source>
        <dbReference type="SAM" id="MobiDB-lite"/>
    </source>
</evidence>
<protein>
    <submittedName>
        <fullName evidence="13">Uncharacterized protein</fullName>
    </submittedName>
</protein>
<evidence type="ECO:0000256" key="12">
    <source>
        <dbReference type="SAM" id="Phobius"/>
    </source>
</evidence>
<dbReference type="InterPro" id="IPR023395">
    <property type="entry name" value="MCP_dom_sf"/>
</dbReference>
<name>A0A9W7G9V2_9STRA</name>
<dbReference type="Gene3D" id="1.50.40.10">
    <property type="entry name" value="Mitochondrial carrier domain"/>
    <property type="match status" value="2"/>
</dbReference>
<comment type="subcellular location">
    <subcellularLocation>
        <location evidence="1">Mitochondrion inner membrane</location>
        <topology evidence="1">Multi-pass membrane protein</topology>
    </subcellularLocation>
</comment>
<evidence type="ECO:0000256" key="4">
    <source>
        <dbReference type="ARBA" id="ARBA00022692"/>
    </source>
</evidence>
<comment type="caution">
    <text evidence="13">The sequence shown here is derived from an EMBL/GenBank/DDBJ whole genome shotgun (WGS) entry which is preliminary data.</text>
</comment>
<keyword evidence="7 12" id="KW-1133">Transmembrane helix</keyword>
<evidence type="ECO:0000313" key="14">
    <source>
        <dbReference type="Proteomes" id="UP001165065"/>
    </source>
</evidence>
<dbReference type="PANTHER" id="PTHR45671">
    <property type="entry name" value="SOLUTE CARRIER FAMILY 25 (MITOCHONDRIAL CARRIER PHOSPHATE CARRIER), MEMBER 3, LIKE-RELATED-RELATED"/>
    <property type="match status" value="1"/>
</dbReference>
<dbReference type="EMBL" id="BRYA01001016">
    <property type="protein sequence ID" value="GMI37786.1"/>
    <property type="molecule type" value="Genomic_DNA"/>
</dbReference>
<feature type="transmembrane region" description="Helical" evidence="12">
    <location>
        <begin position="520"/>
        <end position="544"/>
    </location>
</feature>
<evidence type="ECO:0000256" key="8">
    <source>
        <dbReference type="ARBA" id="ARBA00023128"/>
    </source>
</evidence>
<dbReference type="Pfam" id="PF00153">
    <property type="entry name" value="Mito_carr"/>
    <property type="match status" value="1"/>
</dbReference>
<sequence>MVTNSLGSAKALGLDPKSKTAPQISSSSISTNTIDDTLTVYGPRFVTYLTRFLLTFDAPAIRWWNGEVGSSFEMNDASAASFGRLTNSLLVGLSDYFTGPYGSYSSLTSAVAGINAKYQAKSGGSGSINGVKQGVLNLLALLKARYTSAEAKRQLAILFSFLDTSLQPVDEITSLLGEADNGFVQDVVVFNNANEVYIPDDGELVISDPPALGSEYLRAKGSFVTDKIIKKDGRTLKRLVEVKVVSGGSGYTSSVPVSVYCKSPSAPKTIIGTARIKARNTPQNKDNERTYPLPLTKISEDFQRLLPNAVRPFYDEKIQRYVIPLLGASGVENSKSASNKFRRSFKAYDTVFGPIGKSPSTRSALKLGSSEYARLALSGAASTIICRTLLNPLELAKTKIQLGAPEIIEEVRKRREKTLPNSEPPPSPNVLPPPPSSVPTPTPPPRPATAINTISTVPPTTIEVLGAMVSLDGPSAVFQSADITFLASLVFGSFGFGATELFRRILIAMNESDPGSSTNYGVLLTAAAAATVVTSAIAAPFELLRVRSMSLSSKVWLGGVLTSVIEENDKEKKLKRSGSGDLMMGYEHPTSPFVQSVKNLIPLWGSFYPIVCRELPFAVTKFGAFELIVAIFDHGIGDTMGVKVGVGNDGLVLSAISGALSGVVSAFVSHPADLILTLQSAPTEDGRKPSWLEIVEDKISQEGRLLNLFVGLNQRATFFFFVIGLQFLLYDYTKSLLGVGSDDLNLVLDVFYAIRVGLVEQLKAAGQL</sequence>
<keyword evidence="9 10" id="KW-0472">Membrane</keyword>